<dbReference type="AlphaFoldDB" id="A0A935JYK1"/>
<reference evidence="1 2" key="1">
    <citation type="submission" date="2020-10" db="EMBL/GenBank/DDBJ databases">
        <title>Connecting structure to function with the recovery of over 1000 high-quality activated sludge metagenome-assembled genomes encoding full-length rRNA genes using long-read sequencing.</title>
        <authorList>
            <person name="Singleton C.M."/>
            <person name="Petriglieri F."/>
            <person name="Kristensen J.M."/>
            <person name="Kirkegaard R.H."/>
            <person name="Michaelsen T.Y."/>
            <person name="Andersen M.H."/>
            <person name="Karst S.M."/>
            <person name="Dueholm M.S."/>
            <person name="Nielsen P.H."/>
            <person name="Albertsen M."/>
        </authorList>
    </citation>
    <scope>NUCLEOTIDE SEQUENCE [LARGE SCALE GENOMIC DNA]</scope>
    <source>
        <strain evidence="1">EsbW_18-Q3-R4-48_BATAC.463</strain>
    </source>
</reference>
<dbReference type="SUPFAM" id="SSF54523">
    <property type="entry name" value="Pili subunits"/>
    <property type="match status" value="1"/>
</dbReference>
<sequence length="157" mass="17930">MKYRLALRWIEMMVTLAIIAVLATLVVPMAQISVQRSKEQELRLALREIRNAIDAYKRASDEGRLPRDSNSNGYPANLQVLVDGVADDKHPKRQKIRFLRRLPRDPMFPDASIDAEKTWGLRSYSSEAGDPKEGSDIYDVYSRSPLPGLNSVPYRVW</sequence>
<comment type="caution">
    <text evidence="1">The sequence shown here is derived from an EMBL/GenBank/DDBJ whole genome shotgun (WGS) entry which is preliminary data.</text>
</comment>
<dbReference type="EMBL" id="JADJMS010000022">
    <property type="protein sequence ID" value="MBK7415585.1"/>
    <property type="molecule type" value="Genomic_DNA"/>
</dbReference>
<name>A0A935JYK1_9RHOO</name>
<evidence type="ECO:0000313" key="1">
    <source>
        <dbReference type="EMBL" id="MBK7415585.1"/>
    </source>
</evidence>
<dbReference type="Proteomes" id="UP000739411">
    <property type="component" value="Unassembled WGS sequence"/>
</dbReference>
<gene>
    <name evidence="1" type="ORF">IPJ38_11215</name>
</gene>
<dbReference type="Gene3D" id="3.30.700.10">
    <property type="entry name" value="Glycoprotein, Type 4 Pilin"/>
    <property type="match status" value="1"/>
</dbReference>
<protein>
    <submittedName>
        <fullName evidence="1">Type II secretion system protein</fullName>
    </submittedName>
</protein>
<evidence type="ECO:0000313" key="2">
    <source>
        <dbReference type="Proteomes" id="UP000739411"/>
    </source>
</evidence>
<dbReference type="InterPro" id="IPR045584">
    <property type="entry name" value="Pilin-like"/>
</dbReference>
<proteinExistence type="predicted"/>
<organism evidence="1 2">
    <name type="scientific">Candidatus Dechloromonas phosphorivorans</name>
    <dbReference type="NCBI Taxonomy" id="2899244"/>
    <lineage>
        <taxon>Bacteria</taxon>
        <taxon>Pseudomonadati</taxon>
        <taxon>Pseudomonadota</taxon>
        <taxon>Betaproteobacteria</taxon>
        <taxon>Rhodocyclales</taxon>
        <taxon>Azonexaceae</taxon>
        <taxon>Dechloromonas</taxon>
    </lineage>
</organism>
<accession>A0A935JYK1</accession>